<feature type="region of interest" description="Disordered" evidence="1">
    <location>
        <begin position="46"/>
        <end position="160"/>
    </location>
</feature>
<dbReference type="Proteomes" id="UP000717515">
    <property type="component" value="Unassembled WGS sequence"/>
</dbReference>
<evidence type="ECO:0000256" key="1">
    <source>
        <dbReference type="SAM" id="MobiDB-lite"/>
    </source>
</evidence>
<feature type="compositionally biased region" description="Low complexity" evidence="1">
    <location>
        <begin position="19"/>
        <end position="28"/>
    </location>
</feature>
<feature type="compositionally biased region" description="Basic and acidic residues" evidence="1">
    <location>
        <begin position="110"/>
        <end position="138"/>
    </location>
</feature>
<comment type="caution">
    <text evidence="2">The sequence shown here is derived from an EMBL/GenBank/DDBJ whole genome shotgun (WGS) entry which is preliminary data.</text>
</comment>
<name>A0A9P8A4M2_MORAP</name>
<feature type="region of interest" description="Disordered" evidence="1">
    <location>
        <begin position="328"/>
        <end position="370"/>
    </location>
</feature>
<accession>A0A9P8A4M2</accession>
<proteinExistence type="predicted"/>
<dbReference type="AlphaFoldDB" id="A0A9P8A4M2"/>
<reference evidence="2" key="1">
    <citation type="submission" date="2021-07" db="EMBL/GenBank/DDBJ databases">
        <title>Draft genome of Mortierella alpina, strain LL118, isolated from an aspen leaf litter sample.</title>
        <authorList>
            <person name="Yang S."/>
            <person name="Vinatzer B.A."/>
        </authorList>
    </citation>
    <scope>NUCLEOTIDE SEQUENCE</scope>
    <source>
        <strain evidence="2">LL118</strain>
    </source>
</reference>
<evidence type="ECO:0000313" key="3">
    <source>
        <dbReference type="Proteomes" id="UP000717515"/>
    </source>
</evidence>
<feature type="region of interest" description="Disordered" evidence="1">
    <location>
        <begin position="1"/>
        <end position="28"/>
    </location>
</feature>
<dbReference type="EMBL" id="JAIFTL010000135">
    <property type="protein sequence ID" value="KAG9322666.1"/>
    <property type="molecule type" value="Genomic_DNA"/>
</dbReference>
<gene>
    <name evidence="2" type="ORF">KVV02_007933</name>
</gene>
<feature type="region of interest" description="Disordered" evidence="1">
    <location>
        <begin position="253"/>
        <end position="276"/>
    </location>
</feature>
<protein>
    <submittedName>
        <fullName evidence="2">Uncharacterized protein</fullName>
    </submittedName>
</protein>
<evidence type="ECO:0000313" key="2">
    <source>
        <dbReference type="EMBL" id="KAG9322666.1"/>
    </source>
</evidence>
<feature type="compositionally biased region" description="Basic and acidic residues" evidence="1">
    <location>
        <begin position="78"/>
        <end position="97"/>
    </location>
</feature>
<feature type="region of interest" description="Disordered" evidence="1">
    <location>
        <begin position="386"/>
        <end position="411"/>
    </location>
</feature>
<feature type="compositionally biased region" description="Polar residues" evidence="1">
    <location>
        <begin position="337"/>
        <end position="352"/>
    </location>
</feature>
<feature type="compositionally biased region" description="Low complexity" evidence="1">
    <location>
        <begin position="264"/>
        <end position="276"/>
    </location>
</feature>
<organism evidence="2 3">
    <name type="scientific">Mortierella alpina</name>
    <name type="common">Oleaginous fungus</name>
    <name type="synonym">Mortierella renispora</name>
    <dbReference type="NCBI Taxonomy" id="64518"/>
    <lineage>
        <taxon>Eukaryota</taxon>
        <taxon>Fungi</taxon>
        <taxon>Fungi incertae sedis</taxon>
        <taxon>Mucoromycota</taxon>
        <taxon>Mortierellomycotina</taxon>
        <taxon>Mortierellomycetes</taxon>
        <taxon>Mortierellales</taxon>
        <taxon>Mortierellaceae</taxon>
        <taxon>Mortierella</taxon>
    </lineage>
</organism>
<sequence length="411" mass="46309">MDIYIPSSVLKDRHSTLRPHQQQPPQNLPPIVVVSTVAAESVAGGVSAESTSSYPSPHLYRAQRSNTNNYHLAEEEERFDRRNSEDEADEREYQEYKRLRKLKKQHKKEAKQMKALEKREKKEDKKMKREMIKNEKEMLRKKRQQQHPESHGGKDHTTRPTTTIAMSASLSAAASVANASDASAVATVVREQQYGLDGEEWAPGGQSTARKESTSRVRRSRVASWFLGRRKDGMASMQFQELELEPVQALFDQGKGQGGEYGDGQELQLPQQEQQHQQQQVWRREGTLSDLKVIPSQHDHNNNTLYSRKAASSVSLYLDPSSLSSLTLHPNHAPYQTLHQGPHRQSQLSSAVSEPHLGGGGRLGSGRKRTSTGCYLQRVWSKIRQSHKSASRLMMTPGSLQGDESSSRKDL</sequence>
<feature type="compositionally biased region" description="Basic residues" evidence="1">
    <location>
        <begin position="98"/>
        <end position="109"/>
    </location>
</feature>
<feature type="compositionally biased region" description="Basic and acidic residues" evidence="1">
    <location>
        <begin position="146"/>
        <end position="158"/>
    </location>
</feature>